<organism evidence="1 3">
    <name type="scientific">Prochlorococcus phage P-SSM2</name>
    <dbReference type="NCBI Taxonomy" id="268746"/>
    <lineage>
        <taxon>Viruses</taxon>
        <taxon>Duplodnaviria</taxon>
        <taxon>Heunggongvirae</taxon>
        <taxon>Uroviricota</taxon>
        <taxon>Caudoviricetes</taxon>
        <taxon>Pantevenvirales</taxon>
        <taxon>Kyanoviridae</taxon>
        <taxon>Salacisavirus</taxon>
        <taxon>Salacisavirus pssm2</taxon>
    </lineage>
</organism>
<proteinExistence type="predicted"/>
<keyword evidence="3" id="KW-1185">Reference proteome</keyword>
<reference evidence="1 3" key="1">
    <citation type="journal article" date="2005" name="PLoS Biol.">
        <title>Three Prochlorococcus cyanophage genomes: signature features and ecological interpretations.</title>
        <authorList>
            <person name="Sullivan M.B."/>
            <person name="Coleman M.L."/>
            <person name="Weigele P."/>
            <person name="Rohwer F."/>
            <person name="Chisholm S.W."/>
        </authorList>
    </citation>
    <scope>NUCLEOTIDE SEQUENCE</scope>
</reference>
<gene>
    <name evidence="2" type="ORF">PCMG_00022</name>
    <name evidence="1" type="ORF">PSSM2_022</name>
</gene>
<dbReference type="Proteomes" id="UP000013923">
    <property type="component" value="Genome"/>
</dbReference>
<dbReference type="KEGG" id="vg:3294425"/>
<evidence type="ECO:0000313" key="3">
    <source>
        <dbReference type="Proteomes" id="UP000000991"/>
    </source>
</evidence>
<evidence type="ECO:0000313" key="2">
    <source>
        <dbReference type="EMBL" id="ACY75898.1"/>
    </source>
</evidence>
<reference evidence="1 3" key="3">
    <citation type="journal article" date="2010" name="Environ. Microbiol.">
        <title>Genomic analysis of oceanic cyanobacterial myoviruses compared with T4-like myoviruses from diverse hosts and environments.</title>
        <authorList>
            <person name="Sullivan M.B."/>
            <person name="Huang K.H."/>
            <person name="Ignacio-Espinoza J.C."/>
            <person name="Berlin A.M."/>
            <person name="Kelly L."/>
            <person name="Weigele P.R."/>
            <person name="DeFrancesco A.S."/>
            <person name="Kern S.E."/>
            <person name="Thompson L.R."/>
            <person name="Young S."/>
            <person name="Yandava C."/>
            <person name="Fu R."/>
            <person name="Krastins B."/>
            <person name="Chase M."/>
            <person name="Sarracino D."/>
            <person name="Osburne M.S."/>
            <person name="Henn M.R."/>
            <person name="Chisholm S.W."/>
        </authorList>
    </citation>
    <scope>NUCLEOTIDE SEQUENCE [LARGE SCALE GENOMIC DNA]</scope>
</reference>
<name>Q58MY2_BPPRM</name>
<evidence type="ECO:0000313" key="1">
    <source>
        <dbReference type="EMBL" id="AAX44400.1"/>
    </source>
</evidence>
<accession>Q58MY2</accession>
<dbReference type="GeneID" id="3294425"/>
<reference evidence="2 4" key="2">
    <citation type="submission" date="2009-10" db="EMBL/GenBank/DDBJ databases">
        <title>The Genome Sequence of Prochlorococcus phage P-SSM2.</title>
        <authorList>
            <consortium name="The Broad Institute Genome Sequencing Platform"/>
            <person name="Henn M.R."/>
            <person name="Sullivan M.S."/>
            <person name="Osburne M.S."/>
            <person name="Levin J."/>
            <person name="Malboeuf C."/>
            <person name="Casali M."/>
            <person name="Russ C."/>
            <person name="Lennon N."/>
            <person name="Chapman S.B."/>
            <person name="Erlich R."/>
            <person name="Young S.K."/>
            <person name="Koehrsen M."/>
            <person name="Yandava C."/>
            <person name="Zeng Q."/>
            <person name="Alvarado L."/>
            <person name="Anderson S."/>
            <person name="Berlin A."/>
            <person name="Borenstein D."/>
            <person name="Chen Z."/>
            <person name="Engels R."/>
            <person name="Freedman E."/>
            <person name="Gellesch M."/>
            <person name="Goldberg J."/>
            <person name="Green L."/>
            <person name="Griggs A."/>
            <person name="Gujja S."/>
            <person name="Heilman E.R."/>
            <person name="Heiman D."/>
            <person name="Hepburn T."/>
            <person name="Howarth C."/>
            <person name="Jen D."/>
            <person name="Larson L."/>
            <person name="Lewis B."/>
            <person name="Mehta T."/>
            <person name="Park D."/>
            <person name="Pearson M."/>
            <person name="Richards J."/>
            <person name="Rizzolo K."/>
            <person name="Roberts A."/>
            <person name="Ryan E."/>
            <person name="Saif S."/>
            <person name="Shea T."/>
            <person name="Shenoy N."/>
            <person name="Sisk P."/>
            <person name="Stolte C."/>
            <person name="Sykes S."/>
            <person name="Walk T."/>
            <person name="White J."/>
            <person name="Yu Q."/>
            <person name="Coleman M.L."/>
            <person name="Huang K.H."/>
            <person name="Weigele P.R."/>
            <person name="DeFrancesco A.S."/>
            <person name="Kern S.E."/>
            <person name="Thompson L.R."/>
            <person name="Fu R."/>
            <person name="Hombeck B."/>
            <person name="Chisholm S.W."/>
            <person name="Haas B."/>
            <person name="Nusbaum C."/>
            <person name="Birren B."/>
        </authorList>
    </citation>
    <scope>NUCLEOTIDE SEQUENCE [LARGE SCALE GENOMIC DNA]</scope>
    <source>
        <strain evidence="2">P-SSM2</strain>
    </source>
</reference>
<sequence>MAIAPVNKFINIAVPVAPGVQKLYEVPTGTSALLLYAQVSNVAVGTTYPTTTFWQRRTQRSTGSERDIRVIKSAEIPPQDALIMVDGRIVLEKTPIVVDSLYIRGTQQGVGIITDVQYDEPSGIATVVTKIKHGFNAGDQISMGGMYFTCPSYSGITTNIFPDPQRSYTVDTVDGNVGTSKTFSIDIGGASGNEHVYSTAIHRFVRAVPQCIEVVSSSGVAVGTKFSVSTATYTGSTGEITLNIGNNGLANGDTIKIADNSIIMTCTMDNHYSEHSYPRATDPASNTALTLAVAVANESIRVNVGKSYSGGYVAPLEMELIASILENSNV</sequence>
<dbReference type="EMBL" id="GU071092">
    <property type="protein sequence ID" value="ACY75898.1"/>
    <property type="molecule type" value="Genomic_DNA"/>
</dbReference>
<dbReference type="EMBL" id="AY939844">
    <property type="protein sequence ID" value="AAX44400.1"/>
    <property type="molecule type" value="Genomic_DNA"/>
</dbReference>
<dbReference type="RefSeq" id="YP_214254.1">
    <property type="nucleotide sequence ID" value="NC_006883.2"/>
</dbReference>
<evidence type="ECO:0000313" key="4">
    <source>
        <dbReference type="Proteomes" id="UP000013923"/>
    </source>
</evidence>
<protein>
    <submittedName>
        <fullName evidence="1">Uncharacterized protein</fullName>
    </submittedName>
</protein>
<organismHost>
    <name type="scientific">Prochlorococcus</name>
    <dbReference type="NCBI Taxonomy" id="1218"/>
</organismHost>
<dbReference type="Proteomes" id="UP000000991">
    <property type="component" value="Segment"/>
</dbReference>